<dbReference type="dictyBase" id="DDB_G0293428"/>
<dbReference type="KEGG" id="ddi:DDB_G0293428"/>
<feature type="chain" id="PRO_5004248951" description="GH18 domain-containing protein" evidence="1">
    <location>
        <begin position="20"/>
        <end position="274"/>
    </location>
</feature>
<dbReference type="EMBL" id="AAFI02000208">
    <property type="protein sequence ID" value="EAL60735.1"/>
    <property type="molecule type" value="Genomic_DNA"/>
</dbReference>
<dbReference type="InterPro" id="IPR017853">
    <property type="entry name" value="GH"/>
</dbReference>
<dbReference type="SMR" id="Q54BU3"/>
<dbReference type="HOGENOM" id="CLU_1017170_0_0_1"/>
<organism evidence="2 3">
    <name type="scientific">Dictyostelium discoideum</name>
    <name type="common">Social amoeba</name>
    <dbReference type="NCBI Taxonomy" id="44689"/>
    <lineage>
        <taxon>Eukaryota</taxon>
        <taxon>Amoebozoa</taxon>
        <taxon>Evosea</taxon>
        <taxon>Eumycetozoa</taxon>
        <taxon>Dictyostelia</taxon>
        <taxon>Dictyosteliales</taxon>
        <taxon>Dictyosteliaceae</taxon>
        <taxon>Dictyostelium</taxon>
    </lineage>
</organism>
<proteinExistence type="predicted"/>
<dbReference type="InParanoid" id="Q54BU3"/>
<accession>Q54BU3</accession>
<evidence type="ECO:0000313" key="2">
    <source>
        <dbReference type="EMBL" id="EAL60735.1"/>
    </source>
</evidence>
<gene>
    <name evidence="2" type="ORF">DDB_G0293428</name>
</gene>
<dbReference type="SUPFAM" id="SSF51445">
    <property type="entry name" value="(Trans)glycosidases"/>
    <property type="match status" value="1"/>
</dbReference>
<dbReference type="PaxDb" id="44689-DDB0219855"/>
<dbReference type="Proteomes" id="UP000002195">
    <property type="component" value="Unassembled WGS sequence"/>
</dbReference>
<comment type="caution">
    <text evidence="2">The sequence shown here is derived from an EMBL/GenBank/DDBJ whole genome shotgun (WGS) entry which is preliminary data.</text>
</comment>
<dbReference type="eggNOG" id="ENOG502S2AV">
    <property type="taxonomic scope" value="Eukaryota"/>
</dbReference>
<keyword evidence="3" id="KW-1185">Reference proteome</keyword>
<keyword evidence="1" id="KW-0732">Signal</keyword>
<name>Q54BU3_DICDI</name>
<dbReference type="VEuPathDB" id="AmoebaDB:DDB_G0293428"/>
<dbReference type="OMA" id="PWMGLER"/>
<dbReference type="Gene3D" id="3.20.20.80">
    <property type="entry name" value="Glycosidases"/>
    <property type="match status" value="1"/>
</dbReference>
<reference evidence="2 3" key="1">
    <citation type="journal article" date="2005" name="Nature">
        <title>The genome of the social amoeba Dictyostelium discoideum.</title>
        <authorList>
            <consortium name="The Dictyostelium discoideum Sequencing Consortium"/>
            <person name="Eichinger L."/>
            <person name="Pachebat J.A."/>
            <person name="Glockner G."/>
            <person name="Rajandream M.A."/>
            <person name="Sucgang R."/>
            <person name="Berriman M."/>
            <person name="Song J."/>
            <person name="Olsen R."/>
            <person name="Szafranski K."/>
            <person name="Xu Q."/>
            <person name="Tunggal B."/>
            <person name="Kummerfeld S."/>
            <person name="Madera M."/>
            <person name="Konfortov B.A."/>
            <person name="Rivero F."/>
            <person name="Bankier A.T."/>
            <person name="Lehmann R."/>
            <person name="Hamlin N."/>
            <person name="Davies R."/>
            <person name="Gaudet P."/>
            <person name="Fey P."/>
            <person name="Pilcher K."/>
            <person name="Chen G."/>
            <person name="Saunders D."/>
            <person name="Sodergren E."/>
            <person name="Davis P."/>
            <person name="Kerhornou A."/>
            <person name="Nie X."/>
            <person name="Hall N."/>
            <person name="Anjard C."/>
            <person name="Hemphill L."/>
            <person name="Bason N."/>
            <person name="Farbrother P."/>
            <person name="Desany B."/>
            <person name="Just E."/>
            <person name="Morio T."/>
            <person name="Rost R."/>
            <person name="Churcher C."/>
            <person name="Cooper J."/>
            <person name="Haydock S."/>
            <person name="van Driessche N."/>
            <person name="Cronin A."/>
            <person name="Goodhead I."/>
            <person name="Muzny D."/>
            <person name="Mourier T."/>
            <person name="Pain A."/>
            <person name="Lu M."/>
            <person name="Harper D."/>
            <person name="Lindsay R."/>
            <person name="Hauser H."/>
            <person name="James K."/>
            <person name="Quiles M."/>
            <person name="Madan Babu M."/>
            <person name="Saito T."/>
            <person name="Buchrieser C."/>
            <person name="Wardroper A."/>
            <person name="Felder M."/>
            <person name="Thangavelu M."/>
            <person name="Johnson D."/>
            <person name="Knights A."/>
            <person name="Loulseged H."/>
            <person name="Mungall K."/>
            <person name="Oliver K."/>
            <person name="Price C."/>
            <person name="Quail M.A."/>
            <person name="Urushihara H."/>
            <person name="Hernandez J."/>
            <person name="Rabbinowitsch E."/>
            <person name="Steffen D."/>
            <person name="Sanders M."/>
            <person name="Ma J."/>
            <person name="Kohara Y."/>
            <person name="Sharp S."/>
            <person name="Simmonds M."/>
            <person name="Spiegler S."/>
            <person name="Tivey A."/>
            <person name="Sugano S."/>
            <person name="White B."/>
            <person name="Walker D."/>
            <person name="Woodward J."/>
            <person name="Winckler T."/>
            <person name="Tanaka Y."/>
            <person name="Shaulsky G."/>
            <person name="Schleicher M."/>
            <person name="Weinstock G."/>
            <person name="Rosenthal A."/>
            <person name="Cox E.C."/>
            <person name="Chisholm R.L."/>
            <person name="Gibbs R."/>
            <person name="Loomis W.F."/>
            <person name="Platzer M."/>
            <person name="Kay R.R."/>
            <person name="Williams J."/>
            <person name="Dear P.H."/>
            <person name="Noegel A.A."/>
            <person name="Barrell B."/>
            <person name="Kuspa A."/>
        </authorList>
    </citation>
    <scope>NUCLEOTIDE SEQUENCE [LARGE SCALE GENOMIC DNA]</scope>
    <source>
        <strain evidence="2 3">AX4</strain>
    </source>
</reference>
<sequence length="274" mass="30826">MKSIIILFLINLIVVIVKCREQSVLTWMGLERTNETINSDLEQILSLTQILDSVAFERFNLGANSTLIVNNFTDVQYPLQTAGLKTLPMVSTCCPFGRPEVIEYARQLINNPQPFIDSAIQHAIDEGFDGWNIDIEPVGGDERDSIGYANFIDSFAKQLHQYNKTLTVCAATWTPFWNLSLLAQTSVDKIYTMSTYAGTFQGFQSALQFAIQSIPLNKLAVGVMTVDENNQPFSTEELTQRFQLIINNNIKSLGIWSSPIPLNWLPFLKQFVSS</sequence>
<evidence type="ECO:0000313" key="3">
    <source>
        <dbReference type="Proteomes" id="UP000002195"/>
    </source>
</evidence>
<dbReference type="FunCoup" id="Q54BU3">
    <property type="interactions" value="1"/>
</dbReference>
<dbReference type="GeneID" id="8629216"/>
<dbReference type="RefSeq" id="XP_629145.1">
    <property type="nucleotide sequence ID" value="XM_629143.1"/>
</dbReference>
<protein>
    <recommendedName>
        <fullName evidence="4">GH18 domain-containing protein</fullName>
    </recommendedName>
</protein>
<dbReference type="AlphaFoldDB" id="Q54BU3"/>
<evidence type="ECO:0008006" key="4">
    <source>
        <dbReference type="Google" id="ProtNLM"/>
    </source>
</evidence>
<evidence type="ECO:0000256" key="1">
    <source>
        <dbReference type="SAM" id="SignalP"/>
    </source>
</evidence>
<feature type="signal peptide" evidence="1">
    <location>
        <begin position="1"/>
        <end position="19"/>
    </location>
</feature>